<dbReference type="GO" id="GO:0016746">
    <property type="term" value="F:acyltransferase activity"/>
    <property type="evidence" value="ECO:0007669"/>
    <property type="project" value="UniProtKB-UniRule"/>
</dbReference>
<comment type="similarity">
    <text evidence="1 2">Belongs to the RTX toxin acyltransferase family.</text>
</comment>
<name>Q5LKQ4_RUEPO</name>
<dbReference type="Proteomes" id="UP000001023">
    <property type="component" value="Plasmid megaplasmid"/>
</dbReference>
<reference evidence="4 5" key="1">
    <citation type="journal article" date="2004" name="Nature">
        <title>Genome sequence of Silicibacter pomeroyi reveals adaptations to the marine environment.</title>
        <authorList>
            <person name="Moran M.A."/>
            <person name="Buchan A."/>
            <person name="Gonzalez J.M."/>
            <person name="Heidelberg J.F."/>
            <person name="Whitman W.B."/>
            <person name="Kiene R.P."/>
            <person name="Henriksen J.R."/>
            <person name="King G.M."/>
            <person name="Belas R."/>
            <person name="Fuqua C."/>
            <person name="Brinkac L."/>
            <person name="Lewis M."/>
            <person name="Johri S."/>
            <person name="Weaver B."/>
            <person name="Pai G."/>
            <person name="Eisen J.A."/>
            <person name="Rahe E."/>
            <person name="Sheldon W.M."/>
            <person name="Ye W."/>
            <person name="Miller T.R."/>
            <person name="Carlton J."/>
            <person name="Rasko D.A."/>
            <person name="Paulsen I.T."/>
            <person name="Ren Q."/>
            <person name="Daugherty S.C."/>
            <person name="Deboy R.T."/>
            <person name="Dodson R.J."/>
            <person name="Durkin A.S."/>
            <person name="Madupu R."/>
            <person name="Nelson W.C."/>
            <person name="Sullivan S.A."/>
            <person name="Rosovitz M.J."/>
            <person name="Haft D.H."/>
            <person name="Selengut J."/>
            <person name="Ward N."/>
        </authorList>
    </citation>
    <scope>NUCLEOTIDE SEQUENCE [LARGE SCALE GENOMIC DNA]</scope>
    <source>
        <strain evidence="5">ATCC 700808 / DSM 15171 / DSS-3</strain>
        <plasmid evidence="5">Plasmid megaplasmid Spo</plasmid>
    </source>
</reference>
<dbReference type="HOGENOM" id="CLU_109799_0_0_5"/>
<comment type="subcellular location">
    <subcellularLocation>
        <location evidence="2">Cytoplasm</location>
    </subcellularLocation>
</comment>
<organism evidence="4 5">
    <name type="scientific">Ruegeria pomeroyi (strain ATCC 700808 / DSM 15171 / DSS-3)</name>
    <name type="common">Silicibacter pomeroyi</name>
    <dbReference type="NCBI Taxonomy" id="246200"/>
    <lineage>
        <taxon>Bacteria</taxon>
        <taxon>Pseudomonadati</taxon>
        <taxon>Pseudomonadota</taxon>
        <taxon>Alphaproteobacteria</taxon>
        <taxon>Rhodobacterales</taxon>
        <taxon>Roseobacteraceae</taxon>
        <taxon>Ruegeria</taxon>
    </lineage>
</organism>
<gene>
    <name evidence="4" type="ordered locus">SPOA0327</name>
</gene>
<comment type="function">
    <text evidence="2">Involved in fatty acylation of protoxin at internal lysine residues, thereby converting it to the active toxin.</text>
</comment>
<keyword evidence="2" id="KW-0012">Acyltransferase</keyword>
<evidence type="ECO:0000256" key="1">
    <source>
        <dbReference type="ARBA" id="ARBA00005686"/>
    </source>
</evidence>
<dbReference type="AlphaFoldDB" id="Q5LKQ4"/>
<dbReference type="GO" id="GO:0005737">
    <property type="term" value="C:cytoplasm"/>
    <property type="evidence" value="ECO:0007669"/>
    <property type="project" value="UniProtKB-SubCell"/>
</dbReference>
<evidence type="ECO:0000256" key="3">
    <source>
        <dbReference type="SAM" id="MobiDB-lite"/>
    </source>
</evidence>
<dbReference type="PaxDb" id="246200-SPOA0327"/>
<dbReference type="GO" id="GO:0031640">
    <property type="term" value="P:killing of cells of another organism"/>
    <property type="evidence" value="ECO:0007669"/>
    <property type="project" value="UniProtKB-KW"/>
</dbReference>
<sequence length="188" mass="20426">MIESETLAESQAGTRAPEPDFEPEVLAKIEKLRDHIRDSFGKVAMAMMAIPRYRNQSLADLNHLVLDPLTRDRLAIACAPKSKGKLGDVAGFAIWASVSEPVDAKSREQTKAGTFPIRLKAEDWTSGAINWLLDVIAPDPKTTAQVIANFGQLLKGGDLRMPPIVARLVDKETLEKLGATPQAPSQTA</sequence>
<keyword evidence="2" id="KW-0808">Transferase</keyword>
<evidence type="ECO:0000256" key="2">
    <source>
        <dbReference type="RuleBase" id="RU368102"/>
    </source>
</evidence>
<accession>Q5LKQ4</accession>
<dbReference type="GO" id="GO:0009404">
    <property type="term" value="P:toxin metabolic process"/>
    <property type="evidence" value="ECO:0007669"/>
    <property type="project" value="UniProtKB-UniRule"/>
</dbReference>
<dbReference type="eggNOG" id="COG2994">
    <property type="taxonomic scope" value="Bacteria"/>
</dbReference>
<evidence type="ECO:0000313" key="5">
    <source>
        <dbReference type="Proteomes" id="UP000001023"/>
    </source>
</evidence>
<geneLocation type="plasmid" evidence="5">
    <name>megaplasmid Spo</name>
</geneLocation>
<reference evidence="4 5" key="2">
    <citation type="journal article" date="2014" name="Stand. Genomic Sci.">
        <title>An updated genome annotation for the model marine bacterium Ruegeria pomeroyi DSS-3.</title>
        <authorList>
            <person name="Rivers A.R."/>
            <person name="Smith C.B."/>
            <person name="Moran M.A."/>
        </authorList>
    </citation>
    <scope>GENOME REANNOTATION</scope>
    <source>
        <strain evidence="5">ATCC 700808 / DSM 15171 / DSS-3</strain>
        <plasmid evidence="5">Plasmid megaplasmid Spo</plasmid>
    </source>
</reference>
<keyword evidence="2" id="KW-0963">Cytoplasm</keyword>
<keyword evidence="2" id="KW-0204">Cytolysis</keyword>
<keyword evidence="4" id="KW-0614">Plasmid</keyword>
<dbReference type="Pfam" id="PF02794">
    <property type="entry name" value="HlyC"/>
    <property type="match status" value="1"/>
</dbReference>
<dbReference type="EMBL" id="CP000032">
    <property type="protein sequence ID" value="AAV97459.1"/>
    <property type="molecule type" value="Genomic_DNA"/>
</dbReference>
<dbReference type="EC" id="2.3.1.-" evidence="2"/>
<protein>
    <recommendedName>
        <fullName evidence="2">RTX toxin-activating lysine-acyltransferase</fullName>
        <ecNumber evidence="2">2.3.1.-</ecNumber>
    </recommendedName>
</protein>
<evidence type="ECO:0000313" key="4">
    <source>
        <dbReference type="EMBL" id="AAV97459.1"/>
    </source>
</evidence>
<dbReference type="KEGG" id="sil:SPOA0327"/>
<feature type="region of interest" description="Disordered" evidence="3">
    <location>
        <begin position="1"/>
        <end position="21"/>
    </location>
</feature>
<keyword evidence="5" id="KW-1185">Reference proteome</keyword>
<dbReference type="InterPro" id="IPR003996">
    <property type="entry name" value="RTX_toxin-activating_protC_bac"/>
</dbReference>
<proteinExistence type="inferred from homology"/>